<evidence type="ECO:0008006" key="3">
    <source>
        <dbReference type="Google" id="ProtNLM"/>
    </source>
</evidence>
<dbReference type="STRING" id="1050174.CEPID_04590"/>
<accession>A0A0G3GTD0</accession>
<evidence type="ECO:0000313" key="2">
    <source>
        <dbReference type="Proteomes" id="UP000035368"/>
    </source>
</evidence>
<evidence type="ECO:0000313" key="1">
    <source>
        <dbReference type="EMBL" id="AKK02788.1"/>
    </source>
</evidence>
<dbReference type="EMBL" id="CP011541">
    <property type="protein sequence ID" value="AKK02788.1"/>
    <property type="molecule type" value="Genomic_DNA"/>
</dbReference>
<dbReference type="KEGG" id="cei:CEPID_04590"/>
<organism evidence="1 2">
    <name type="scientific">Corynebacterium epidermidicanis</name>
    <dbReference type="NCBI Taxonomy" id="1050174"/>
    <lineage>
        <taxon>Bacteria</taxon>
        <taxon>Bacillati</taxon>
        <taxon>Actinomycetota</taxon>
        <taxon>Actinomycetes</taxon>
        <taxon>Mycobacteriales</taxon>
        <taxon>Corynebacteriaceae</taxon>
        <taxon>Corynebacterium</taxon>
    </lineage>
</organism>
<dbReference type="PATRIC" id="fig|1050174.4.peg.929"/>
<protein>
    <recommendedName>
        <fullName evidence="3">Patatin-like phospholipase</fullName>
    </recommendedName>
</protein>
<dbReference type="Gene3D" id="3.40.1090.10">
    <property type="entry name" value="Cytosolic phospholipase A2 catalytic domain"/>
    <property type="match status" value="1"/>
</dbReference>
<keyword evidence="2" id="KW-1185">Reference proteome</keyword>
<dbReference type="SUPFAM" id="SSF52151">
    <property type="entry name" value="FabD/lysophospholipase-like"/>
    <property type="match status" value="1"/>
</dbReference>
<gene>
    <name evidence="1" type="ORF">CEPID_04590</name>
</gene>
<dbReference type="AlphaFoldDB" id="A0A0G3GTD0"/>
<proteinExistence type="predicted"/>
<name>A0A0G3GTD0_9CORY</name>
<reference evidence="1 2" key="1">
    <citation type="submission" date="2015-05" db="EMBL/GenBank/DDBJ databases">
        <title>Complete genome sequence of Corynebacterium epidermidicanis DSM 45586, isolated from the skin of a dog suffering from pruritus.</title>
        <authorList>
            <person name="Ruckert C."/>
            <person name="Albersmeier A."/>
            <person name="Winkler A."/>
            <person name="Tauch A."/>
        </authorList>
    </citation>
    <scope>NUCLEOTIDE SEQUENCE [LARGE SCALE GENOMIC DNA]</scope>
    <source>
        <strain evidence="1 2">DSM 45586</strain>
    </source>
</reference>
<dbReference type="InterPro" id="IPR016035">
    <property type="entry name" value="Acyl_Trfase/lysoPLipase"/>
</dbReference>
<dbReference type="Proteomes" id="UP000035368">
    <property type="component" value="Chromosome"/>
</dbReference>
<sequence length="64" mass="6696">MKLMSSTPRHFPRIALVIEGGGTRNSYTAALISKFLSEGISFGWVGGISAGASHTVNFLSGDPV</sequence>